<protein>
    <submittedName>
        <fullName evidence="4">Planctomycete cytochrome C</fullName>
    </submittedName>
</protein>
<dbReference type="Pfam" id="PF07583">
    <property type="entry name" value="PSCyt2"/>
    <property type="match status" value="1"/>
</dbReference>
<proteinExistence type="predicted"/>
<name>A0A517M1P3_9BACT</name>
<feature type="domain" description="Cytochrome C Planctomycete-type" evidence="3">
    <location>
        <begin position="47"/>
        <end position="107"/>
    </location>
</feature>
<dbReference type="Pfam" id="PF07635">
    <property type="entry name" value="PSCyt1"/>
    <property type="match status" value="1"/>
</dbReference>
<feature type="domain" description="DUF1553" evidence="2">
    <location>
        <begin position="420"/>
        <end position="668"/>
    </location>
</feature>
<gene>
    <name evidence="4" type="ORF">EC9_29830</name>
</gene>
<reference evidence="4 5" key="1">
    <citation type="submission" date="2019-02" db="EMBL/GenBank/DDBJ databases">
        <title>Deep-cultivation of Planctomycetes and their phenomic and genomic characterization uncovers novel biology.</title>
        <authorList>
            <person name="Wiegand S."/>
            <person name="Jogler M."/>
            <person name="Boedeker C."/>
            <person name="Pinto D."/>
            <person name="Vollmers J."/>
            <person name="Rivas-Marin E."/>
            <person name="Kohn T."/>
            <person name="Peeters S.H."/>
            <person name="Heuer A."/>
            <person name="Rast P."/>
            <person name="Oberbeckmann S."/>
            <person name="Bunk B."/>
            <person name="Jeske O."/>
            <person name="Meyerdierks A."/>
            <person name="Storesund J.E."/>
            <person name="Kallscheuer N."/>
            <person name="Luecker S."/>
            <person name="Lage O.M."/>
            <person name="Pohl T."/>
            <person name="Merkel B.J."/>
            <person name="Hornburger P."/>
            <person name="Mueller R.-W."/>
            <person name="Bruemmer F."/>
            <person name="Labrenz M."/>
            <person name="Spormann A.M."/>
            <person name="Op den Camp H."/>
            <person name="Overmann J."/>
            <person name="Amann R."/>
            <person name="Jetten M.S.M."/>
            <person name="Mascher T."/>
            <person name="Medema M.H."/>
            <person name="Devos D.P."/>
            <person name="Kaster A.-K."/>
            <person name="Ovreas L."/>
            <person name="Rohde M."/>
            <person name="Galperin M.Y."/>
            <person name="Jogler C."/>
        </authorList>
    </citation>
    <scope>NUCLEOTIDE SEQUENCE [LARGE SCALE GENOMIC DNA]</scope>
    <source>
        <strain evidence="4 5">EC9</strain>
    </source>
</reference>
<sequence>MKYVHFRYSDRRMTIALLGLLLGGIPALSAADVEFNRDVRPILAEYCYACHGFDEAAREADLRLDTFAGATGADGGSTAITPGDPDDSELMLRVLSDDPDTVMPPRESGKQLTAAQKQTLRNWIAQGATYDQHWAFAPPHRSSLPEPSASQHPVDSFIRSRLTDAGLTPSERATPETLIRRISLDLIGLPPTPAEVDAFVSAADKDFDAAYRDLVERLLASPHYGERWGRWWLDQARYADSNGYSIDAPRQIWSYRDWVIDAINNDMPFDTFTIEQLAGDLLPNATQDQKIATGFHRNTQLNQEGGIDKEQFRVDSVFDRVATTGTVWLGLTVGCAQCHDHKFDPITQVEYYQMFAFLNNQDEPTLKLDDKRTTLVMKERAKPRKTTVLIKGDFTRPDAEVSPGTLSILHPMQTGDRIANRLDLARWIMSPENPLTARVIVNRIWQHYFGRGLSEIDNDFGLQGSSPSHPQLLDWLAIEFVERGWSLKEMHRLIVTSETYQQASRRREDLDQTDPHNYLLGRQQRLRLDAEIVRDVALVASGLLSPTLGGPPVYPPIPDGIMGQGQVKRSWRTSKGEDRYRRGIYTFKFRATPPPSLNVFDAPDGLSSCTRRIRSNTPLQALTLMNDPAFFEFATALEKIIQRDGLQAAFRRCTSRSASPDELAILERLDTLGAARAMLNLDETITRE</sequence>
<dbReference type="InterPro" id="IPR022655">
    <property type="entry name" value="DUF1553"/>
</dbReference>
<evidence type="ECO:0000259" key="2">
    <source>
        <dbReference type="Pfam" id="PF07587"/>
    </source>
</evidence>
<dbReference type="InterPro" id="IPR036909">
    <property type="entry name" value="Cyt_c-like_dom_sf"/>
</dbReference>
<feature type="domain" description="DUF1549" evidence="1">
    <location>
        <begin position="153"/>
        <end position="362"/>
    </location>
</feature>
<dbReference type="AlphaFoldDB" id="A0A517M1P3"/>
<evidence type="ECO:0000259" key="3">
    <source>
        <dbReference type="Pfam" id="PF07635"/>
    </source>
</evidence>
<dbReference type="PANTHER" id="PTHR35889:SF3">
    <property type="entry name" value="F-BOX DOMAIN-CONTAINING PROTEIN"/>
    <property type="match status" value="1"/>
</dbReference>
<evidence type="ECO:0000259" key="1">
    <source>
        <dbReference type="Pfam" id="PF07583"/>
    </source>
</evidence>
<accession>A0A517M1P3</accession>
<keyword evidence="5" id="KW-1185">Reference proteome</keyword>
<dbReference type="InterPro" id="IPR011444">
    <property type="entry name" value="DUF1549"/>
</dbReference>
<dbReference type="GO" id="GO:0009055">
    <property type="term" value="F:electron transfer activity"/>
    <property type="evidence" value="ECO:0007669"/>
    <property type="project" value="InterPro"/>
</dbReference>
<dbReference type="Proteomes" id="UP000319557">
    <property type="component" value="Chromosome"/>
</dbReference>
<dbReference type="PANTHER" id="PTHR35889">
    <property type="entry name" value="CYCLOINULO-OLIGOSACCHARIDE FRUCTANOTRANSFERASE-RELATED"/>
    <property type="match status" value="1"/>
</dbReference>
<dbReference type="Pfam" id="PF07587">
    <property type="entry name" value="PSD1"/>
    <property type="match status" value="1"/>
</dbReference>
<organism evidence="4 5">
    <name type="scientific">Rosistilla ulvae</name>
    <dbReference type="NCBI Taxonomy" id="1930277"/>
    <lineage>
        <taxon>Bacteria</taxon>
        <taxon>Pseudomonadati</taxon>
        <taxon>Planctomycetota</taxon>
        <taxon>Planctomycetia</taxon>
        <taxon>Pirellulales</taxon>
        <taxon>Pirellulaceae</taxon>
        <taxon>Rosistilla</taxon>
    </lineage>
</organism>
<dbReference type="KEGG" id="ruv:EC9_29830"/>
<dbReference type="GO" id="GO:0020037">
    <property type="term" value="F:heme binding"/>
    <property type="evidence" value="ECO:0007669"/>
    <property type="project" value="InterPro"/>
</dbReference>
<dbReference type="SUPFAM" id="SSF46626">
    <property type="entry name" value="Cytochrome c"/>
    <property type="match status" value="1"/>
</dbReference>
<dbReference type="EMBL" id="CP036261">
    <property type="protein sequence ID" value="QDS88788.1"/>
    <property type="molecule type" value="Genomic_DNA"/>
</dbReference>
<evidence type="ECO:0000313" key="5">
    <source>
        <dbReference type="Proteomes" id="UP000319557"/>
    </source>
</evidence>
<evidence type="ECO:0000313" key="4">
    <source>
        <dbReference type="EMBL" id="QDS88788.1"/>
    </source>
</evidence>
<dbReference type="InterPro" id="IPR011429">
    <property type="entry name" value="Cyt_c_Planctomycete-type"/>
</dbReference>